<proteinExistence type="predicted"/>
<dbReference type="InterPro" id="IPR015422">
    <property type="entry name" value="PyrdxlP-dep_Trfase_small"/>
</dbReference>
<dbReference type="Proteomes" id="UP000054241">
    <property type="component" value="Unassembled WGS sequence"/>
</dbReference>
<name>A0A101N518_9ACTN</name>
<dbReference type="SUPFAM" id="SSF53383">
    <property type="entry name" value="PLP-dependent transferases"/>
    <property type="match status" value="1"/>
</dbReference>
<evidence type="ECO:0000313" key="2">
    <source>
        <dbReference type="EMBL" id="KUM86653.1"/>
    </source>
</evidence>
<protein>
    <submittedName>
        <fullName evidence="2">Uncharacterized protein</fullName>
    </submittedName>
</protein>
<keyword evidence="3" id="KW-1185">Reference proteome</keyword>
<evidence type="ECO:0000256" key="1">
    <source>
        <dbReference type="SAM" id="MobiDB-lite"/>
    </source>
</evidence>
<evidence type="ECO:0000313" key="3">
    <source>
        <dbReference type="Proteomes" id="UP000054241"/>
    </source>
</evidence>
<dbReference type="InterPro" id="IPR015424">
    <property type="entry name" value="PyrdxlP-dep_Trfase"/>
</dbReference>
<dbReference type="Gene3D" id="3.90.1150.10">
    <property type="entry name" value="Aspartate Aminotransferase, domain 1"/>
    <property type="match status" value="1"/>
</dbReference>
<dbReference type="RefSeq" id="WP_067010815.1">
    <property type="nucleotide sequence ID" value="NZ_BNDU01000006.1"/>
</dbReference>
<dbReference type="AlphaFoldDB" id="A0A101N518"/>
<dbReference type="EMBL" id="LMWL01000109">
    <property type="protein sequence ID" value="KUM86653.1"/>
    <property type="molecule type" value="Genomic_DNA"/>
</dbReference>
<organism evidence="2 3">
    <name type="scientific">Streptomyces cellostaticus</name>
    <dbReference type="NCBI Taxonomy" id="67285"/>
    <lineage>
        <taxon>Bacteria</taxon>
        <taxon>Bacillati</taxon>
        <taxon>Actinomycetota</taxon>
        <taxon>Actinomycetes</taxon>
        <taxon>Kitasatosporales</taxon>
        <taxon>Streptomycetaceae</taxon>
        <taxon>Streptomyces</taxon>
    </lineage>
</organism>
<accession>A0A101N518</accession>
<reference evidence="2 3" key="1">
    <citation type="submission" date="2015-10" db="EMBL/GenBank/DDBJ databases">
        <title>Draft genome sequence of Streptomyces cellostaticus DSM 40189, type strain for the species Streptomyces cellostaticus.</title>
        <authorList>
            <person name="Ruckert C."/>
            <person name="Winkler A."/>
            <person name="Kalinowski J."/>
            <person name="Kampfer P."/>
            <person name="Glaeser S."/>
        </authorList>
    </citation>
    <scope>NUCLEOTIDE SEQUENCE [LARGE SCALE GENOMIC DNA]</scope>
    <source>
        <strain evidence="2 3">DSM 40189</strain>
    </source>
</reference>
<dbReference type="STRING" id="67285.AQI88_41180"/>
<feature type="region of interest" description="Disordered" evidence="1">
    <location>
        <begin position="57"/>
        <end position="76"/>
    </location>
</feature>
<comment type="caution">
    <text evidence="2">The sequence shown here is derived from an EMBL/GenBank/DDBJ whole genome shotgun (WGS) entry which is preliminary data.</text>
</comment>
<sequence length="109" mass="11961">MLRPRTAFYCLACCPSGTDGEGFTKKLLEEARVLTIPGSDFDPGGDGYVRLTHGVCRNRPDPRGSTTHHGPLLVTPGPTWQKADFPQCPRFRQLVGDRIGVEAPARIRV</sequence>
<gene>
    <name evidence="2" type="ORF">AQI88_41180</name>
</gene>